<dbReference type="SUPFAM" id="SSF55068">
    <property type="entry name" value="Peptide methionine sulfoxide reductase"/>
    <property type="match status" value="1"/>
</dbReference>
<keyword evidence="4" id="KW-0511">Multifunctional enzyme</keyword>
<dbReference type="HAMAP" id="MF_01401">
    <property type="entry name" value="MsrA"/>
    <property type="match status" value="1"/>
</dbReference>
<dbReference type="GO" id="GO:0033743">
    <property type="term" value="F:peptide-methionine (R)-S-oxide reductase activity"/>
    <property type="evidence" value="ECO:0007669"/>
    <property type="project" value="UniProtKB-UniRule"/>
</dbReference>
<evidence type="ECO:0000256" key="6">
    <source>
        <dbReference type="ARBA" id="ARBA00048488"/>
    </source>
</evidence>
<evidence type="ECO:0000313" key="12">
    <source>
        <dbReference type="EMBL" id="KSU48869.1"/>
    </source>
</evidence>
<protein>
    <recommendedName>
        <fullName evidence="8 9">Multifunctional fusion protein</fullName>
    </recommendedName>
    <domain>
        <recommendedName>
            <fullName evidence="9">Peptide methionine sulfoxide reductase MsrA</fullName>
            <shortName evidence="9">Protein-methionine-S-oxide reductase</shortName>
            <ecNumber evidence="9">1.8.4.11</ecNumber>
        </recommendedName>
        <alternativeName>
            <fullName evidence="9">Peptide-methionine (S)-S-oxide reductase</fullName>
            <shortName evidence="9">Peptide Met(O) reductase</shortName>
        </alternativeName>
    </domain>
    <domain>
        <recommendedName>
            <fullName evidence="8">Peptide methionine sulfoxide reductase MsrB</fullName>
            <ecNumber evidence="8">1.8.4.12</ecNumber>
        </recommendedName>
        <alternativeName>
            <fullName evidence="8">Peptide-methionine (R)-S-oxide reductase</fullName>
        </alternativeName>
    </domain>
</protein>
<dbReference type="EMBL" id="LNQL01000003">
    <property type="protein sequence ID" value="KSU48869.1"/>
    <property type="molecule type" value="Genomic_DNA"/>
</dbReference>
<comment type="similarity">
    <text evidence="2 8">Belongs to the MsrB Met sulfoxide reductase family.</text>
</comment>
<organism evidence="12 13">
    <name type="scientific">Exiguobacterium indicum</name>
    <dbReference type="NCBI Taxonomy" id="296995"/>
    <lineage>
        <taxon>Bacteria</taxon>
        <taxon>Bacillati</taxon>
        <taxon>Bacillota</taxon>
        <taxon>Bacilli</taxon>
        <taxon>Bacillales</taxon>
        <taxon>Bacillales Family XII. Incertae Sedis</taxon>
        <taxon>Exiguobacterium</taxon>
    </lineage>
</organism>
<dbReference type="SUPFAM" id="SSF51316">
    <property type="entry name" value="Mss4-like"/>
    <property type="match status" value="1"/>
</dbReference>
<keyword evidence="10" id="KW-0472">Membrane</keyword>
<evidence type="ECO:0000256" key="10">
    <source>
        <dbReference type="SAM" id="Phobius"/>
    </source>
</evidence>
<gene>
    <name evidence="9" type="primary">msrA</name>
    <name evidence="8" type="synonym">msrB</name>
    <name evidence="12" type="ORF">AS033_11110</name>
</gene>
<dbReference type="AlphaFoldDB" id="A0A0V8GF49"/>
<evidence type="ECO:0000259" key="11">
    <source>
        <dbReference type="PROSITE" id="PS51790"/>
    </source>
</evidence>
<dbReference type="GO" id="GO:0008113">
    <property type="term" value="F:peptide-methionine (S)-S-oxide reductase activity"/>
    <property type="evidence" value="ECO:0007669"/>
    <property type="project" value="UniProtKB-UniRule"/>
</dbReference>
<dbReference type="Pfam" id="PF01641">
    <property type="entry name" value="SelR"/>
    <property type="match status" value="1"/>
</dbReference>
<feature type="transmembrane region" description="Helical" evidence="10">
    <location>
        <begin position="7"/>
        <end position="25"/>
    </location>
</feature>
<dbReference type="InterPro" id="IPR011057">
    <property type="entry name" value="Mss4-like_sf"/>
</dbReference>
<name>A0A0V8GF49_9BACL</name>
<dbReference type="PANTHER" id="PTHR43774:SF1">
    <property type="entry name" value="PEPTIDE METHIONINE SULFOXIDE REDUCTASE MSRA 2"/>
    <property type="match status" value="1"/>
</dbReference>
<sequence length="366" mass="41666">MKKRMWTILSVIGLIVIMIGGYFVFQQQQAKSSGSKELSYQPEETAILAGGCFWCMEPPFEELKGVKSVISGYTGGDVENPTYNQVSAETTGHREAVLITFDPNVISYKQLLDVYWRQIDPTDADGQFVDRGESYTTAIFYTNEKQKEIAAQSKQDLEKQQIFDDKIVTPLIAAGPFYEAEAYHQDYYLKSEKKYKFYRAASGRDDFIDRYWNDQPKLDLPTYPKLSDAEIKKKLTAIQYKVTQEDGTEPAFDNPYHDLKADGIYVDLISGEPLFSSNDKYDSKTGWPSFTKPLEPGNIIEKSDFSIGMKRMEVRSRHGNAHLGHVFSDGPEPTGLRYCMNSAALRFIPKEDLKQEGYGEYVADFK</sequence>
<dbReference type="HAMAP" id="MF_01400">
    <property type="entry name" value="MsrB"/>
    <property type="match status" value="1"/>
</dbReference>
<feature type="domain" description="MsrB" evidence="11">
    <location>
        <begin position="228"/>
        <end position="350"/>
    </location>
</feature>
<dbReference type="PROSITE" id="PS51790">
    <property type="entry name" value="MSRB"/>
    <property type="match status" value="1"/>
</dbReference>
<feature type="active site" evidence="9">
    <location>
        <position position="52"/>
    </location>
</feature>
<dbReference type="Pfam" id="PF01625">
    <property type="entry name" value="PMSR"/>
    <property type="match status" value="1"/>
</dbReference>
<dbReference type="GO" id="GO:0033744">
    <property type="term" value="F:L-methionine:thioredoxin-disulfide S-oxidoreductase activity"/>
    <property type="evidence" value="ECO:0007669"/>
    <property type="project" value="RHEA"/>
</dbReference>
<dbReference type="InterPro" id="IPR036509">
    <property type="entry name" value="Met_Sox_Rdtase_MsrA_sf"/>
</dbReference>
<comment type="similarity">
    <text evidence="1 9">Belongs to the MsrA Met sulfoxide reductase family.</text>
</comment>
<evidence type="ECO:0000256" key="8">
    <source>
        <dbReference type="HAMAP-Rule" id="MF_01400"/>
    </source>
</evidence>
<comment type="catalytic activity">
    <reaction evidence="5 9">
        <text>L-methionyl-[protein] + [thioredoxin]-disulfide + H2O = L-methionyl-(S)-S-oxide-[protein] + [thioredoxin]-dithiol</text>
        <dbReference type="Rhea" id="RHEA:14217"/>
        <dbReference type="Rhea" id="RHEA-COMP:10698"/>
        <dbReference type="Rhea" id="RHEA-COMP:10700"/>
        <dbReference type="Rhea" id="RHEA-COMP:12313"/>
        <dbReference type="Rhea" id="RHEA-COMP:12315"/>
        <dbReference type="ChEBI" id="CHEBI:15377"/>
        <dbReference type="ChEBI" id="CHEBI:16044"/>
        <dbReference type="ChEBI" id="CHEBI:29950"/>
        <dbReference type="ChEBI" id="CHEBI:44120"/>
        <dbReference type="ChEBI" id="CHEBI:50058"/>
        <dbReference type="EC" id="1.8.4.11"/>
    </reaction>
</comment>
<dbReference type="RefSeq" id="WP_058265543.1">
    <property type="nucleotide sequence ID" value="NZ_FMYN01000003.1"/>
</dbReference>
<evidence type="ECO:0000256" key="9">
    <source>
        <dbReference type="HAMAP-Rule" id="MF_01401"/>
    </source>
</evidence>
<dbReference type="Gene3D" id="3.30.1060.10">
    <property type="entry name" value="Peptide methionine sulphoxide reductase MsrA"/>
    <property type="match status" value="1"/>
</dbReference>
<keyword evidence="3 8" id="KW-0560">Oxidoreductase</keyword>
<dbReference type="NCBIfam" id="TIGR00401">
    <property type="entry name" value="msrA"/>
    <property type="match status" value="1"/>
</dbReference>
<dbReference type="InterPro" id="IPR002569">
    <property type="entry name" value="Met_Sox_Rdtase_MsrA_dom"/>
</dbReference>
<dbReference type="PANTHER" id="PTHR43774">
    <property type="entry name" value="PEPTIDE METHIONINE SULFOXIDE REDUCTASE"/>
    <property type="match status" value="1"/>
</dbReference>
<evidence type="ECO:0000256" key="2">
    <source>
        <dbReference type="ARBA" id="ARBA00007174"/>
    </source>
</evidence>
<evidence type="ECO:0000256" key="1">
    <source>
        <dbReference type="ARBA" id="ARBA00005591"/>
    </source>
</evidence>
<dbReference type="EC" id="1.8.4.12" evidence="8"/>
<dbReference type="InterPro" id="IPR002579">
    <property type="entry name" value="Met_Sox_Rdtase_MsrB_dom"/>
</dbReference>
<dbReference type="FunFam" id="2.170.150.20:FF:000003">
    <property type="entry name" value="Peptide methionine sulfoxide reductase MsrB"/>
    <property type="match status" value="1"/>
</dbReference>
<dbReference type="Gene3D" id="2.170.150.20">
    <property type="entry name" value="Peptide methionine sulfoxide reductase"/>
    <property type="match status" value="1"/>
</dbReference>
<accession>A0A0V8GF49</accession>
<proteinExistence type="inferred from homology"/>
<reference evidence="12 13" key="1">
    <citation type="journal article" date="2015" name="Int. J. Syst. Evol. Microbiol.">
        <title>Exiguobacterium enclense sp. nov., isolated from sediment.</title>
        <authorList>
            <person name="Dastager S.G."/>
            <person name="Mawlankar R."/>
            <person name="Sonalkar V.V."/>
            <person name="Thorat M.N."/>
            <person name="Mual P."/>
            <person name="Verma A."/>
            <person name="Krishnamurthi S."/>
            <person name="Tang S.K."/>
            <person name="Li W.J."/>
        </authorList>
    </citation>
    <scope>NUCLEOTIDE SEQUENCE [LARGE SCALE GENOMIC DNA]</scope>
    <source>
        <strain evidence="12 13">NIO-1109</strain>
    </source>
</reference>
<comment type="caution">
    <text evidence="8">Lacks conserved residue(s) required for the propagation of feature annotation.</text>
</comment>
<evidence type="ECO:0000256" key="7">
    <source>
        <dbReference type="ARBA" id="ARBA00048782"/>
    </source>
</evidence>
<evidence type="ECO:0000256" key="4">
    <source>
        <dbReference type="ARBA" id="ARBA00023268"/>
    </source>
</evidence>
<feature type="active site" description="Nucleophile" evidence="8">
    <location>
        <position position="339"/>
    </location>
</feature>
<dbReference type="Proteomes" id="UP000053797">
    <property type="component" value="Unassembled WGS sequence"/>
</dbReference>
<keyword evidence="10" id="KW-1133">Transmembrane helix</keyword>
<comment type="function">
    <text evidence="9">Has an important function as a repair enzyme for proteins that have been inactivated by oxidation. Catalyzes the reversible oxidation-reduction of methionine sulfoxide in proteins to methionine.</text>
</comment>
<comment type="caution">
    <text evidence="12">The sequence shown here is derived from an EMBL/GenBank/DDBJ whole genome shotgun (WGS) entry which is preliminary data.</text>
</comment>
<dbReference type="EC" id="1.8.4.11" evidence="9"/>
<comment type="catalytic activity">
    <reaction evidence="6 8">
        <text>L-methionyl-[protein] + [thioredoxin]-disulfide + H2O = L-methionyl-(R)-S-oxide-[protein] + [thioredoxin]-dithiol</text>
        <dbReference type="Rhea" id="RHEA:24164"/>
        <dbReference type="Rhea" id="RHEA-COMP:10698"/>
        <dbReference type="Rhea" id="RHEA-COMP:10700"/>
        <dbReference type="Rhea" id="RHEA-COMP:12313"/>
        <dbReference type="Rhea" id="RHEA-COMP:12314"/>
        <dbReference type="ChEBI" id="CHEBI:15377"/>
        <dbReference type="ChEBI" id="CHEBI:16044"/>
        <dbReference type="ChEBI" id="CHEBI:29950"/>
        <dbReference type="ChEBI" id="CHEBI:45764"/>
        <dbReference type="ChEBI" id="CHEBI:50058"/>
        <dbReference type="EC" id="1.8.4.12"/>
    </reaction>
</comment>
<evidence type="ECO:0000256" key="5">
    <source>
        <dbReference type="ARBA" id="ARBA00047806"/>
    </source>
</evidence>
<evidence type="ECO:0000313" key="13">
    <source>
        <dbReference type="Proteomes" id="UP000053797"/>
    </source>
</evidence>
<dbReference type="NCBIfam" id="TIGR00357">
    <property type="entry name" value="peptide-methionine (R)-S-oxide reductase MsrB"/>
    <property type="match status" value="1"/>
</dbReference>
<comment type="catalytic activity">
    <reaction evidence="7 9">
        <text>[thioredoxin]-disulfide + L-methionine + H2O = L-methionine (S)-S-oxide + [thioredoxin]-dithiol</text>
        <dbReference type="Rhea" id="RHEA:19993"/>
        <dbReference type="Rhea" id="RHEA-COMP:10698"/>
        <dbReference type="Rhea" id="RHEA-COMP:10700"/>
        <dbReference type="ChEBI" id="CHEBI:15377"/>
        <dbReference type="ChEBI" id="CHEBI:29950"/>
        <dbReference type="ChEBI" id="CHEBI:50058"/>
        <dbReference type="ChEBI" id="CHEBI:57844"/>
        <dbReference type="ChEBI" id="CHEBI:58772"/>
        <dbReference type="EC" id="1.8.4.11"/>
    </reaction>
</comment>
<dbReference type="OrthoDB" id="4174719at2"/>
<keyword evidence="10" id="KW-0812">Transmembrane</keyword>
<evidence type="ECO:0000256" key="3">
    <source>
        <dbReference type="ARBA" id="ARBA00023002"/>
    </source>
</evidence>